<gene>
    <name evidence="1" type="ORF">GCM10007884_50750</name>
</gene>
<dbReference type="Proteomes" id="UP001156881">
    <property type="component" value="Unassembled WGS sequence"/>
</dbReference>
<organism evidence="1 2">
    <name type="scientific">Methylobacterium brachythecii</name>
    <dbReference type="NCBI Taxonomy" id="1176177"/>
    <lineage>
        <taxon>Bacteria</taxon>
        <taxon>Pseudomonadati</taxon>
        <taxon>Pseudomonadota</taxon>
        <taxon>Alphaproteobacteria</taxon>
        <taxon>Hyphomicrobiales</taxon>
        <taxon>Methylobacteriaceae</taxon>
        <taxon>Methylobacterium</taxon>
    </lineage>
</organism>
<name>A0ABQ6DC60_9HYPH</name>
<comment type="caution">
    <text evidence="1">The sequence shown here is derived from an EMBL/GenBank/DDBJ whole genome shotgun (WGS) entry which is preliminary data.</text>
</comment>
<proteinExistence type="predicted"/>
<dbReference type="EMBL" id="BSPG01000077">
    <property type="protein sequence ID" value="GLS47073.1"/>
    <property type="molecule type" value="Genomic_DNA"/>
</dbReference>
<protein>
    <submittedName>
        <fullName evidence="1">Uncharacterized protein</fullName>
    </submittedName>
</protein>
<evidence type="ECO:0000313" key="1">
    <source>
        <dbReference type="EMBL" id="GLS47073.1"/>
    </source>
</evidence>
<evidence type="ECO:0000313" key="2">
    <source>
        <dbReference type="Proteomes" id="UP001156881"/>
    </source>
</evidence>
<keyword evidence="2" id="KW-1185">Reference proteome</keyword>
<sequence>MSKEMRSETADGSKLSIEMESVPKIYAMGPYFDRVQISEMHPFRDFFRPSVDISLLF</sequence>
<accession>A0ABQ6DC60</accession>
<reference evidence="2" key="1">
    <citation type="journal article" date="2019" name="Int. J. Syst. Evol. Microbiol.">
        <title>The Global Catalogue of Microorganisms (GCM) 10K type strain sequencing project: providing services to taxonomists for standard genome sequencing and annotation.</title>
        <authorList>
            <consortium name="The Broad Institute Genomics Platform"/>
            <consortium name="The Broad Institute Genome Sequencing Center for Infectious Disease"/>
            <person name="Wu L."/>
            <person name="Ma J."/>
        </authorList>
    </citation>
    <scope>NUCLEOTIDE SEQUENCE [LARGE SCALE GENOMIC DNA]</scope>
    <source>
        <strain evidence="2">NBRC 107710</strain>
    </source>
</reference>